<keyword evidence="3" id="KW-1185">Reference proteome</keyword>
<protein>
    <submittedName>
        <fullName evidence="2">Uncharacterized protein</fullName>
    </submittedName>
</protein>
<dbReference type="AlphaFoldDB" id="A0A5J5DHS5"/>
<sequence length="197" mass="22427">MRRRGRRYMLADLFGHSGLLLNVLLLNGNQRPKTSLHLEDGVNTHSLINSKWREWESEKREKTLRIDGAENTEGDVALKATEVQTPEAAVLTNYTLRFERHSEIIQVMSKQSSSPPLGPVSVALEGVILLGLERSYSTKTLQLEREMAREEREGRSRKRWMQLLVVIIGEQPRREKKSGRGHEGGNRGRDEGKLMAS</sequence>
<reference evidence="2 3" key="1">
    <citation type="submission" date="2019-08" db="EMBL/GenBank/DDBJ databases">
        <title>A chromosome-level genome assembly, high-density linkage maps, and genome scans reveal the genomic architecture of hybrid incompatibilities underlying speciation via character displacement in darters (Percidae: Etheostominae).</title>
        <authorList>
            <person name="Moran R.L."/>
            <person name="Catchen J.M."/>
            <person name="Fuller R.C."/>
        </authorList>
    </citation>
    <scope>NUCLEOTIDE SEQUENCE [LARGE SCALE GENOMIC DNA]</scope>
    <source>
        <strain evidence="2">EspeVRDwgs_2016</strain>
        <tissue evidence="2">Muscle</tissue>
    </source>
</reference>
<gene>
    <name evidence="2" type="ORF">FQN60_018352</name>
</gene>
<dbReference type="Proteomes" id="UP000327493">
    <property type="component" value="Chromosome 5"/>
</dbReference>
<evidence type="ECO:0000256" key="1">
    <source>
        <dbReference type="SAM" id="MobiDB-lite"/>
    </source>
</evidence>
<feature type="compositionally biased region" description="Basic and acidic residues" evidence="1">
    <location>
        <begin position="178"/>
        <end position="197"/>
    </location>
</feature>
<accession>A0A5J5DHS5</accession>
<evidence type="ECO:0000313" key="3">
    <source>
        <dbReference type="Proteomes" id="UP000327493"/>
    </source>
</evidence>
<dbReference type="EMBL" id="VOFY01000005">
    <property type="protein sequence ID" value="KAA8592897.1"/>
    <property type="molecule type" value="Genomic_DNA"/>
</dbReference>
<proteinExistence type="predicted"/>
<organism evidence="2 3">
    <name type="scientific">Etheostoma spectabile</name>
    <name type="common">orangethroat darter</name>
    <dbReference type="NCBI Taxonomy" id="54343"/>
    <lineage>
        <taxon>Eukaryota</taxon>
        <taxon>Metazoa</taxon>
        <taxon>Chordata</taxon>
        <taxon>Craniata</taxon>
        <taxon>Vertebrata</taxon>
        <taxon>Euteleostomi</taxon>
        <taxon>Actinopterygii</taxon>
        <taxon>Neopterygii</taxon>
        <taxon>Teleostei</taxon>
        <taxon>Neoteleostei</taxon>
        <taxon>Acanthomorphata</taxon>
        <taxon>Eupercaria</taxon>
        <taxon>Perciformes</taxon>
        <taxon>Percoidei</taxon>
        <taxon>Percidae</taxon>
        <taxon>Etheostomatinae</taxon>
        <taxon>Etheostoma</taxon>
    </lineage>
</organism>
<name>A0A5J5DHS5_9PERO</name>
<evidence type="ECO:0000313" key="2">
    <source>
        <dbReference type="EMBL" id="KAA8592897.1"/>
    </source>
</evidence>
<feature type="region of interest" description="Disordered" evidence="1">
    <location>
        <begin position="171"/>
        <end position="197"/>
    </location>
</feature>
<comment type="caution">
    <text evidence="2">The sequence shown here is derived from an EMBL/GenBank/DDBJ whole genome shotgun (WGS) entry which is preliminary data.</text>
</comment>